<name>A0A4Y2HK15_ARAVE</name>
<dbReference type="EMBL" id="BGPR01001976">
    <property type="protein sequence ID" value="GBM65383.1"/>
    <property type="molecule type" value="Genomic_DNA"/>
</dbReference>
<comment type="caution">
    <text evidence="1">The sequence shown here is derived from an EMBL/GenBank/DDBJ whole genome shotgun (WGS) entry which is preliminary data.</text>
</comment>
<proteinExistence type="predicted"/>
<evidence type="ECO:0000313" key="1">
    <source>
        <dbReference type="EMBL" id="GBM65383.1"/>
    </source>
</evidence>
<organism evidence="1 2">
    <name type="scientific">Araneus ventricosus</name>
    <name type="common">Orbweaver spider</name>
    <name type="synonym">Epeira ventricosa</name>
    <dbReference type="NCBI Taxonomy" id="182803"/>
    <lineage>
        <taxon>Eukaryota</taxon>
        <taxon>Metazoa</taxon>
        <taxon>Ecdysozoa</taxon>
        <taxon>Arthropoda</taxon>
        <taxon>Chelicerata</taxon>
        <taxon>Arachnida</taxon>
        <taxon>Araneae</taxon>
        <taxon>Araneomorphae</taxon>
        <taxon>Entelegynae</taxon>
        <taxon>Araneoidea</taxon>
        <taxon>Araneidae</taxon>
        <taxon>Araneus</taxon>
    </lineage>
</organism>
<protein>
    <submittedName>
        <fullName evidence="1">Uncharacterized protein</fullName>
    </submittedName>
</protein>
<dbReference type="AlphaFoldDB" id="A0A4Y2HK15"/>
<reference evidence="1 2" key="1">
    <citation type="journal article" date="2019" name="Sci. Rep.">
        <title>Orb-weaving spider Araneus ventricosus genome elucidates the spidroin gene catalogue.</title>
        <authorList>
            <person name="Kono N."/>
            <person name="Nakamura H."/>
            <person name="Ohtoshi R."/>
            <person name="Moran D.A.P."/>
            <person name="Shinohara A."/>
            <person name="Yoshida Y."/>
            <person name="Fujiwara M."/>
            <person name="Mori M."/>
            <person name="Tomita M."/>
            <person name="Arakawa K."/>
        </authorList>
    </citation>
    <scope>NUCLEOTIDE SEQUENCE [LARGE SCALE GENOMIC DNA]</scope>
</reference>
<accession>A0A4Y2HK15</accession>
<keyword evidence="2" id="KW-1185">Reference proteome</keyword>
<sequence>MASFGEKEIRIRRFVYSKHRLDKIRTALKCWRRVCPSSIPDKPKRDAVAAIRLTTGHDCLAAHLHRLRISTETFCPLCDSREVMERDHLLRYGLHGLSEVSRYWEV</sequence>
<dbReference type="Proteomes" id="UP000499080">
    <property type="component" value="Unassembled WGS sequence"/>
</dbReference>
<gene>
    <name evidence="1" type="ORF">AVEN_201235_1</name>
</gene>
<evidence type="ECO:0000313" key="2">
    <source>
        <dbReference type="Proteomes" id="UP000499080"/>
    </source>
</evidence>
<dbReference type="OrthoDB" id="6427621at2759"/>